<dbReference type="Proteomes" id="UP001165383">
    <property type="component" value="Unassembled WGS sequence"/>
</dbReference>
<dbReference type="PROSITE" id="PS51679">
    <property type="entry name" value="SAM_MT_C5"/>
    <property type="match status" value="1"/>
</dbReference>
<dbReference type="InterPro" id="IPR018117">
    <property type="entry name" value="C5_DNA_meth_AS"/>
</dbReference>
<evidence type="ECO:0000256" key="4">
    <source>
        <dbReference type="ARBA" id="ARBA00022747"/>
    </source>
</evidence>
<dbReference type="CDD" id="cd00315">
    <property type="entry name" value="Cyt_C5_DNA_methylase"/>
    <property type="match status" value="1"/>
</dbReference>
<name>A0ABT0SB50_9SPHN</name>
<dbReference type="PROSITE" id="PS00095">
    <property type="entry name" value="C5_MTASE_2"/>
    <property type="match status" value="1"/>
</dbReference>
<dbReference type="SUPFAM" id="SSF47413">
    <property type="entry name" value="lambda repressor-like DNA-binding domains"/>
    <property type="match status" value="1"/>
</dbReference>
<comment type="similarity">
    <text evidence="6 7">Belongs to the class I-like SAM-binding methyltransferase superfamily. C5-methyltransferase family.</text>
</comment>
<dbReference type="GO" id="GO:0003886">
    <property type="term" value="F:DNA (cytosine-5-)-methyltransferase activity"/>
    <property type="evidence" value="ECO:0007669"/>
    <property type="project" value="UniProtKB-EC"/>
</dbReference>
<dbReference type="EC" id="2.1.1.37" evidence="8"/>
<reference evidence="9" key="1">
    <citation type="submission" date="2022-05" db="EMBL/GenBank/DDBJ databases">
        <authorList>
            <person name="Jo J.-H."/>
            <person name="Im W.-T."/>
        </authorList>
    </citation>
    <scope>NUCLEOTIDE SEQUENCE</scope>
    <source>
        <strain evidence="9">RB56-2</strain>
    </source>
</reference>
<evidence type="ECO:0000256" key="3">
    <source>
        <dbReference type="ARBA" id="ARBA00022691"/>
    </source>
</evidence>
<dbReference type="Gene3D" id="3.40.50.150">
    <property type="entry name" value="Vaccinia Virus protein VP39"/>
    <property type="match status" value="1"/>
</dbReference>
<proteinExistence type="inferred from homology"/>
<dbReference type="SUPFAM" id="SSF53335">
    <property type="entry name" value="S-adenosyl-L-methionine-dependent methyltransferases"/>
    <property type="match status" value="1"/>
</dbReference>
<evidence type="ECO:0000313" key="10">
    <source>
        <dbReference type="Proteomes" id="UP001165383"/>
    </source>
</evidence>
<feature type="active site" evidence="6">
    <location>
        <position position="139"/>
    </location>
</feature>
<dbReference type="NCBIfam" id="TIGR00675">
    <property type="entry name" value="dcm"/>
    <property type="match status" value="1"/>
</dbReference>
<gene>
    <name evidence="9" type="primary">dcm</name>
    <name evidence="9" type="ORF">LZ518_10605</name>
</gene>
<sequence length="410" mass="46630">MTSGFEAELRRSGLSLKEAAAELGYSQRHIKRFIKGDIPVPKLVTERLQDLASRRVRHQPRANFRFIDLFAGIGGLRLGFEAIGGKCVFTSEWDRWSQKTYSRNFPDGDDHMMVGDIAPYGADPSLIPGHDVLLAGFPCQPFSLAGVSKKNSLGRKHGFDDIKQGNLFFEIERILRYHRPAAFLLENVKHLKRHDKGRTFEVIRKTLKEDLGYAISFRVISAAPWVPQKRERIFIAGFRDDVGFSFDDFDRMLPPELEWPRLGAVLQSHNEVDSKYTLTPRLWEYLQDYRRKHETAGNGFGFSLFGKDDIARTLSARYHKDGSEILVAQRGTRPRRLTPTECARLMGFDRGDRRWEIPVSDTQAYRQFGNAVVVPVVEAVAKYMEPALTKMLARDTARGGARLGTRAKIG</sequence>
<dbReference type="InterPro" id="IPR031303">
    <property type="entry name" value="C5_meth_CS"/>
</dbReference>
<keyword evidence="3 6" id="KW-0949">S-adenosyl-L-methionine</keyword>
<evidence type="ECO:0000256" key="8">
    <source>
        <dbReference type="RuleBase" id="RU000417"/>
    </source>
</evidence>
<dbReference type="PRINTS" id="PR00105">
    <property type="entry name" value="C5METTRFRASE"/>
</dbReference>
<dbReference type="PROSITE" id="PS00094">
    <property type="entry name" value="C5_MTASE_1"/>
    <property type="match status" value="1"/>
</dbReference>
<keyword evidence="1 6" id="KW-0489">Methyltransferase</keyword>
<evidence type="ECO:0000256" key="2">
    <source>
        <dbReference type="ARBA" id="ARBA00022679"/>
    </source>
</evidence>
<dbReference type="InterPro" id="IPR010982">
    <property type="entry name" value="Lambda_DNA-bd_dom_sf"/>
</dbReference>
<dbReference type="Pfam" id="PF00145">
    <property type="entry name" value="DNA_methylase"/>
    <property type="match status" value="1"/>
</dbReference>
<comment type="caution">
    <text evidence="9">The sequence shown here is derived from an EMBL/GenBank/DDBJ whole genome shotgun (WGS) entry which is preliminary data.</text>
</comment>
<keyword evidence="10" id="KW-1185">Reference proteome</keyword>
<protein>
    <recommendedName>
        <fullName evidence="8">Cytosine-specific methyltransferase</fullName>
        <ecNumber evidence="8">2.1.1.37</ecNumber>
    </recommendedName>
</protein>
<evidence type="ECO:0000256" key="1">
    <source>
        <dbReference type="ARBA" id="ARBA00022603"/>
    </source>
</evidence>
<dbReference type="GO" id="GO:0032259">
    <property type="term" value="P:methylation"/>
    <property type="evidence" value="ECO:0007669"/>
    <property type="project" value="UniProtKB-KW"/>
</dbReference>
<dbReference type="Gene3D" id="3.90.120.30">
    <property type="match status" value="1"/>
</dbReference>
<dbReference type="PANTHER" id="PTHR46098:SF1">
    <property type="entry name" value="TRNA (CYTOSINE(38)-C(5))-METHYLTRANSFERASE"/>
    <property type="match status" value="1"/>
</dbReference>
<organism evidence="9 10">
    <name type="scientific">Sphingomonas brevis</name>
    <dbReference type="NCBI Taxonomy" id="2908206"/>
    <lineage>
        <taxon>Bacteria</taxon>
        <taxon>Pseudomonadati</taxon>
        <taxon>Pseudomonadota</taxon>
        <taxon>Alphaproteobacteria</taxon>
        <taxon>Sphingomonadales</taxon>
        <taxon>Sphingomonadaceae</taxon>
        <taxon>Sphingomonas</taxon>
    </lineage>
</organism>
<dbReference type="RefSeq" id="WP_249915958.1">
    <property type="nucleotide sequence ID" value="NZ_JAMGBB010000001.1"/>
</dbReference>
<comment type="catalytic activity">
    <reaction evidence="5 8">
        <text>a 2'-deoxycytidine in DNA + S-adenosyl-L-methionine = a 5-methyl-2'-deoxycytidine in DNA + S-adenosyl-L-homocysteine + H(+)</text>
        <dbReference type="Rhea" id="RHEA:13681"/>
        <dbReference type="Rhea" id="RHEA-COMP:11369"/>
        <dbReference type="Rhea" id="RHEA-COMP:11370"/>
        <dbReference type="ChEBI" id="CHEBI:15378"/>
        <dbReference type="ChEBI" id="CHEBI:57856"/>
        <dbReference type="ChEBI" id="CHEBI:59789"/>
        <dbReference type="ChEBI" id="CHEBI:85452"/>
        <dbReference type="ChEBI" id="CHEBI:85454"/>
        <dbReference type="EC" id="2.1.1.37"/>
    </reaction>
</comment>
<dbReference type="InterPro" id="IPR001525">
    <property type="entry name" value="C5_MeTfrase"/>
</dbReference>
<evidence type="ECO:0000256" key="5">
    <source>
        <dbReference type="ARBA" id="ARBA00047422"/>
    </source>
</evidence>
<accession>A0ABT0SB50</accession>
<dbReference type="PANTHER" id="PTHR46098">
    <property type="entry name" value="TRNA (CYTOSINE(38)-C(5))-METHYLTRANSFERASE"/>
    <property type="match status" value="1"/>
</dbReference>
<keyword evidence="4" id="KW-0680">Restriction system</keyword>
<dbReference type="EMBL" id="JAMGBB010000001">
    <property type="protein sequence ID" value="MCL6741582.1"/>
    <property type="molecule type" value="Genomic_DNA"/>
</dbReference>
<dbReference type="InterPro" id="IPR029063">
    <property type="entry name" value="SAM-dependent_MTases_sf"/>
</dbReference>
<dbReference type="InterPro" id="IPR050750">
    <property type="entry name" value="C5-MTase"/>
</dbReference>
<evidence type="ECO:0000256" key="6">
    <source>
        <dbReference type="PROSITE-ProRule" id="PRU01016"/>
    </source>
</evidence>
<evidence type="ECO:0000313" key="9">
    <source>
        <dbReference type="EMBL" id="MCL6741582.1"/>
    </source>
</evidence>
<evidence type="ECO:0000256" key="7">
    <source>
        <dbReference type="RuleBase" id="RU000416"/>
    </source>
</evidence>
<keyword evidence="2 6" id="KW-0808">Transferase</keyword>